<evidence type="ECO:0000259" key="1">
    <source>
        <dbReference type="PROSITE" id="PS51352"/>
    </source>
</evidence>
<dbReference type="RefSeq" id="WP_119607985.1">
    <property type="nucleotide sequence ID" value="NZ_QXFH01000072.1"/>
</dbReference>
<comment type="caution">
    <text evidence="2">The sequence shown here is derived from an EMBL/GenBank/DDBJ whole genome shotgun (WGS) entry which is preliminary data.</text>
</comment>
<dbReference type="EMBL" id="QXFH01000072">
    <property type="protein sequence ID" value="RIV32742.1"/>
    <property type="molecule type" value="Genomic_DNA"/>
</dbReference>
<dbReference type="PANTHER" id="PTHR43640">
    <property type="entry name" value="OS07G0260300 PROTEIN"/>
    <property type="match status" value="1"/>
</dbReference>
<dbReference type="AlphaFoldDB" id="A0A3A1N5X4"/>
<feature type="domain" description="Thioredoxin" evidence="1">
    <location>
        <begin position="9"/>
        <end position="164"/>
    </location>
</feature>
<dbReference type="InterPro" id="IPR013766">
    <property type="entry name" value="Thioredoxin_domain"/>
</dbReference>
<evidence type="ECO:0000313" key="2">
    <source>
        <dbReference type="EMBL" id="RIV32742.1"/>
    </source>
</evidence>
<dbReference type="InterPro" id="IPR036249">
    <property type="entry name" value="Thioredoxin-like_sf"/>
</dbReference>
<dbReference type="PANTHER" id="PTHR43640:SF1">
    <property type="entry name" value="THIOREDOXIN-DEPENDENT PEROXIREDOXIN"/>
    <property type="match status" value="1"/>
</dbReference>
<dbReference type="Proteomes" id="UP000266067">
    <property type="component" value="Unassembled WGS sequence"/>
</dbReference>
<dbReference type="Gene3D" id="3.40.30.10">
    <property type="entry name" value="Glutaredoxin"/>
    <property type="match status" value="1"/>
</dbReference>
<dbReference type="GO" id="GO:0016209">
    <property type="term" value="F:antioxidant activity"/>
    <property type="evidence" value="ECO:0007669"/>
    <property type="project" value="InterPro"/>
</dbReference>
<sequence length="183" mass="20589">MALAQSNMMELGTKAPDFTLFDTISQKPLSLSQLKSNVATVVVFICNHCPFVHHINHKLVEVANEYQVQGIQFIAISSNDVEYFPEDGPELMTRVAKSLSYSFPYLYDETQTVAKAYKAECTPDFFVFDKDLKLAYRGRFDESRPNMGVASGRELTNALDALLDNKEVAKVQYPSVGCSIKWK</sequence>
<dbReference type="InterPro" id="IPR047262">
    <property type="entry name" value="PRX-like1"/>
</dbReference>
<accession>A0A3A1N5X4</accession>
<gene>
    <name evidence="2" type="ORF">D2V08_09895</name>
</gene>
<evidence type="ECO:0000313" key="3">
    <source>
        <dbReference type="Proteomes" id="UP000266067"/>
    </source>
</evidence>
<dbReference type="CDD" id="cd02969">
    <property type="entry name" value="PRX_like1"/>
    <property type="match status" value="1"/>
</dbReference>
<dbReference type="PROSITE" id="PS51352">
    <property type="entry name" value="THIOREDOXIN_2"/>
    <property type="match status" value="1"/>
</dbReference>
<dbReference type="SUPFAM" id="SSF52833">
    <property type="entry name" value="Thioredoxin-like"/>
    <property type="match status" value="1"/>
</dbReference>
<dbReference type="InterPro" id="IPR000866">
    <property type="entry name" value="AhpC/TSA"/>
</dbReference>
<protein>
    <submittedName>
        <fullName evidence="2">Thioredoxin family protein</fullName>
    </submittedName>
</protein>
<reference evidence="2 3" key="1">
    <citation type="submission" date="2018-08" db="EMBL/GenBank/DDBJ databases">
        <title>Proposal of Muricauda 72 sp.nov. and Muricauda NH166 sp.nov., isolated from seawater.</title>
        <authorList>
            <person name="Cheng H."/>
            <person name="Wu Y.-H."/>
            <person name="Guo L.-L."/>
            <person name="Xu X.-W."/>
        </authorList>
    </citation>
    <scope>NUCLEOTIDE SEQUENCE [LARGE SCALE GENOMIC DNA]</scope>
    <source>
        <strain evidence="2 3">KCTC 22173</strain>
    </source>
</reference>
<name>A0A3A1N5X4_9FLAO</name>
<organism evidence="2 3">
    <name type="scientific">Flagellimonas lutimaris</name>
    <dbReference type="NCBI Taxonomy" id="475082"/>
    <lineage>
        <taxon>Bacteria</taxon>
        <taxon>Pseudomonadati</taxon>
        <taxon>Bacteroidota</taxon>
        <taxon>Flavobacteriia</taxon>
        <taxon>Flavobacteriales</taxon>
        <taxon>Flavobacteriaceae</taxon>
        <taxon>Flagellimonas</taxon>
    </lineage>
</organism>
<dbReference type="Pfam" id="PF00578">
    <property type="entry name" value="AhpC-TSA"/>
    <property type="match status" value="1"/>
</dbReference>
<proteinExistence type="predicted"/>
<dbReference type="OrthoDB" id="9809746at2"/>
<dbReference type="GO" id="GO:0016491">
    <property type="term" value="F:oxidoreductase activity"/>
    <property type="evidence" value="ECO:0007669"/>
    <property type="project" value="InterPro"/>
</dbReference>
<keyword evidence="3" id="KW-1185">Reference proteome</keyword>